<sequence length="66" mass="7607">MASMSHPSSSSIIDCQLREFKWGVKSHVNFENSYLEAFSWTGAAGSRKPWCRVRRSLKFGVRRVRS</sequence>
<dbReference type="AlphaFoldDB" id="A0A0D0A429"/>
<accession>A0A0D0A429</accession>
<proteinExistence type="predicted"/>
<evidence type="ECO:0000313" key="2">
    <source>
        <dbReference type="Proteomes" id="UP000054485"/>
    </source>
</evidence>
<reference evidence="1 2" key="1">
    <citation type="submission" date="2014-04" db="EMBL/GenBank/DDBJ databases">
        <authorList>
            <consortium name="DOE Joint Genome Institute"/>
            <person name="Kuo A."/>
            <person name="Ruytinx J."/>
            <person name="Rineau F."/>
            <person name="Colpaert J."/>
            <person name="Kohler A."/>
            <person name="Nagy L.G."/>
            <person name="Floudas D."/>
            <person name="Copeland A."/>
            <person name="Barry K.W."/>
            <person name="Cichocki N."/>
            <person name="Veneault-Fourrey C."/>
            <person name="LaButti K."/>
            <person name="Lindquist E.A."/>
            <person name="Lipzen A."/>
            <person name="Lundell T."/>
            <person name="Morin E."/>
            <person name="Murat C."/>
            <person name="Sun H."/>
            <person name="Tunlid A."/>
            <person name="Henrissat B."/>
            <person name="Grigoriev I.V."/>
            <person name="Hibbett D.S."/>
            <person name="Martin F."/>
            <person name="Nordberg H.P."/>
            <person name="Cantor M.N."/>
            <person name="Hua S.X."/>
        </authorList>
    </citation>
    <scope>NUCLEOTIDE SEQUENCE [LARGE SCALE GENOMIC DNA]</scope>
    <source>
        <strain evidence="1 2">UH-Slu-Lm8-n1</strain>
    </source>
</reference>
<protein>
    <submittedName>
        <fullName evidence="1">Uncharacterized protein</fullName>
    </submittedName>
</protein>
<keyword evidence="2" id="KW-1185">Reference proteome</keyword>
<reference evidence="2" key="2">
    <citation type="submission" date="2015-01" db="EMBL/GenBank/DDBJ databases">
        <title>Evolutionary Origins and Diversification of the Mycorrhizal Mutualists.</title>
        <authorList>
            <consortium name="DOE Joint Genome Institute"/>
            <consortium name="Mycorrhizal Genomics Consortium"/>
            <person name="Kohler A."/>
            <person name="Kuo A."/>
            <person name="Nagy L.G."/>
            <person name="Floudas D."/>
            <person name="Copeland A."/>
            <person name="Barry K.W."/>
            <person name="Cichocki N."/>
            <person name="Veneault-Fourrey C."/>
            <person name="LaButti K."/>
            <person name="Lindquist E.A."/>
            <person name="Lipzen A."/>
            <person name="Lundell T."/>
            <person name="Morin E."/>
            <person name="Murat C."/>
            <person name="Riley R."/>
            <person name="Ohm R."/>
            <person name="Sun H."/>
            <person name="Tunlid A."/>
            <person name="Henrissat B."/>
            <person name="Grigoriev I.V."/>
            <person name="Hibbett D.S."/>
            <person name="Martin F."/>
        </authorList>
    </citation>
    <scope>NUCLEOTIDE SEQUENCE [LARGE SCALE GENOMIC DNA]</scope>
    <source>
        <strain evidence="2">UH-Slu-Lm8-n1</strain>
    </source>
</reference>
<gene>
    <name evidence="1" type="ORF">CY34DRAFT_802284</name>
</gene>
<dbReference type="HOGENOM" id="CLU_2832899_0_0_1"/>
<name>A0A0D0A429_9AGAM</name>
<dbReference type="EMBL" id="KN835183">
    <property type="protein sequence ID" value="KIK44820.1"/>
    <property type="molecule type" value="Genomic_DNA"/>
</dbReference>
<dbReference type="Proteomes" id="UP000054485">
    <property type="component" value="Unassembled WGS sequence"/>
</dbReference>
<organism evidence="1 2">
    <name type="scientific">Suillus luteus UH-Slu-Lm8-n1</name>
    <dbReference type="NCBI Taxonomy" id="930992"/>
    <lineage>
        <taxon>Eukaryota</taxon>
        <taxon>Fungi</taxon>
        <taxon>Dikarya</taxon>
        <taxon>Basidiomycota</taxon>
        <taxon>Agaricomycotina</taxon>
        <taxon>Agaricomycetes</taxon>
        <taxon>Agaricomycetidae</taxon>
        <taxon>Boletales</taxon>
        <taxon>Suillineae</taxon>
        <taxon>Suillaceae</taxon>
        <taxon>Suillus</taxon>
    </lineage>
</organism>
<evidence type="ECO:0000313" key="1">
    <source>
        <dbReference type="EMBL" id="KIK44820.1"/>
    </source>
</evidence>
<dbReference type="InParanoid" id="A0A0D0A429"/>